<evidence type="ECO:0000313" key="3">
    <source>
        <dbReference type="EMBL" id="PAV79586.1"/>
    </source>
</evidence>
<feature type="compositionally biased region" description="Basic and acidic residues" evidence="2">
    <location>
        <begin position="436"/>
        <end position="445"/>
    </location>
</feature>
<protein>
    <submittedName>
        <fullName evidence="3">Uncharacterized protein</fullName>
    </submittedName>
</protein>
<feature type="compositionally biased region" description="Basic and acidic residues" evidence="2">
    <location>
        <begin position="456"/>
        <end position="467"/>
    </location>
</feature>
<keyword evidence="1" id="KW-0175">Coiled coil</keyword>
<sequence length="519" mass="62266">MPLANFDIENLLTNAVIRVLDKGNSPCDRQPGGSVVRYHGPAYAQPNLPSTSNAAKKHDARLQIRIVAEHIVQKLERRYEERMEREMGRQRERAERRINQLREEYNMARKKLMNTMEKLRQQYEQEYREKLRQKEQQLTIAYSEKETTIEIERKLTQNRANELWMNKEQFDKMKDQFRLKMEKDLELLGLEREKLEMMPCRCGKIRELRRVYREDDVLNAEQEISAQEKLWKFELDLRQKEDELRRAEDSRRADEFMWEKERQRMNREIEQVKNDHGDELKRKEDVWRRRMESCEQQNEELLKERSRMSNKISELETELEQVSKQLKTTQKTLLGENRERRKRGRTAIYHRPVSPSSTSLSDDEFNLVQIKTRIHAIDEMAKEMDRMIDNLDIRNESEEIVKVENREIRTVSSSPKQERSERSSQRAIERGPTTNKSDDKPHKVVSEMSPQVSSTQEERKEEPKQETALDAYLSMIKKSNEASDFHRRRKEVTAFEMEPDTGQEVKLDRPEEQNDDYSW</sequence>
<feature type="coiled-coil region" evidence="1">
    <location>
        <begin position="284"/>
        <end position="332"/>
    </location>
</feature>
<evidence type="ECO:0000313" key="4">
    <source>
        <dbReference type="Proteomes" id="UP000218231"/>
    </source>
</evidence>
<feature type="compositionally biased region" description="Basic and acidic residues" evidence="2">
    <location>
        <begin position="503"/>
        <end position="512"/>
    </location>
</feature>
<proteinExistence type="predicted"/>
<dbReference type="AlphaFoldDB" id="A0A2A2KZZ4"/>
<dbReference type="Proteomes" id="UP000218231">
    <property type="component" value="Unassembled WGS sequence"/>
</dbReference>
<feature type="coiled-coil region" evidence="1">
    <location>
        <begin position="84"/>
        <end position="144"/>
    </location>
</feature>
<dbReference type="EMBL" id="LIAE01007396">
    <property type="protein sequence ID" value="PAV79586.1"/>
    <property type="molecule type" value="Genomic_DNA"/>
</dbReference>
<feature type="compositionally biased region" description="Basic and acidic residues" evidence="2">
    <location>
        <begin position="416"/>
        <end position="429"/>
    </location>
</feature>
<evidence type="ECO:0000256" key="1">
    <source>
        <dbReference type="SAM" id="Coils"/>
    </source>
</evidence>
<organism evidence="3 4">
    <name type="scientific">Diploscapter pachys</name>
    <dbReference type="NCBI Taxonomy" id="2018661"/>
    <lineage>
        <taxon>Eukaryota</taxon>
        <taxon>Metazoa</taxon>
        <taxon>Ecdysozoa</taxon>
        <taxon>Nematoda</taxon>
        <taxon>Chromadorea</taxon>
        <taxon>Rhabditida</taxon>
        <taxon>Rhabditina</taxon>
        <taxon>Rhabditomorpha</taxon>
        <taxon>Rhabditoidea</taxon>
        <taxon>Rhabditidae</taxon>
        <taxon>Diploscapter</taxon>
    </lineage>
</organism>
<accession>A0A2A2KZZ4</accession>
<comment type="caution">
    <text evidence="3">The sequence shown here is derived from an EMBL/GenBank/DDBJ whole genome shotgun (WGS) entry which is preliminary data.</text>
</comment>
<name>A0A2A2KZZ4_9BILA</name>
<reference evidence="3 4" key="1">
    <citation type="journal article" date="2017" name="Curr. Biol.">
        <title>Genome architecture and evolution of a unichromosomal asexual nematode.</title>
        <authorList>
            <person name="Fradin H."/>
            <person name="Zegar C."/>
            <person name="Gutwein M."/>
            <person name="Lucas J."/>
            <person name="Kovtun M."/>
            <person name="Corcoran D."/>
            <person name="Baugh L.R."/>
            <person name="Kiontke K."/>
            <person name="Gunsalus K."/>
            <person name="Fitch D.H."/>
            <person name="Piano F."/>
        </authorList>
    </citation>
    <scope>NUCLEOTIDE SEQUENCE [LARGE SCALE GENOMIC DNA]</scope>
    <source>
        <strain evidence="3">PF1309</strain>
    </source>
</reference>
<evidence type="ECO:0000256" key="2">
    <source>
        <dbReference type="SAM" id="MobiDB-lite"/>
    </source>
</evidence>
<dbReference type="OrthoDB" id="5824032at2759"/>
<feature type="region of interest" description="Disordered" evidence="2">
    <location>
        <begin position="334"/>
        <end position="360"/>
    </location>
</feature>
<feature type="region of interest" description="Disordered" evidence="2">
    <location>
        <begin position="406"/>
        <end position="519"/>
    </location>
</feature>
<dbReference type="STRING" id="2018661.A0A2A2KZZ4"/>
<keyword evidence="4" id="KW-1185">Reference proteome</keyword>
<gene>
    <name evidence="3" type="ORF">WR25_23990</name>
</gene>